<organism evidence="7">
    <name type="scientific">candidate division WOR-3 bacterium</name>
    <dbReference type="NCBI Taxonomy" id="2052148"/>
    <lineage>
        <taxon>Bacteria</taxon>
        <taxon>Bacteria division WOR-3</taxon>
    </lineage>
</organism>
<feature type="domain" description="4Fe-4S ferredoxin-type" evidence="6">
    <location>
        <begin position="1"/>
        <end position="32"/>
    </location>
</feature>
<dbReference type="EMBL" id="DSUT01000133">
    <property type="protein sequence ID" value="HGK28553.1"/>
    <property type="molecule type" value="Genomic_DNA"/>
</dbReference>
<dbReference type="Pfam" id="PF02754">
    <property type="entry name" value="CCG"/>
    <property type="match status" value="2"/>
</dbReference>
<gene>
    <name evidence="7" type="ORF">ENS41_06315</name>
</gene>
<dbReference type="GO" id="GO:0016491">
    <property type="term" value="F:oxidoreductase activity"/>
    <property type="evidence" value="ECO:0007669"/>
    <property type="project" value="UniProtKB-KW"/>
</dbReference>
<evidence type="ECO:0000259" key="6">
    <source>
        <dbReference type="PROSITE" id="PS51379"/>
    </source>
</evidence>
<keyword evidence="1" id="KW-0004">4Fe-4S</keyword>
<dbReference type="GO" id="GO:0051539">
    <property type="term" value="F:4 iron, 4 sulfur cluster binding"/>
    <property type="evidence" value="ECO:0007669"/>
    <property type="project" value="UniProtKB-KW"/>
</dbReference>
<dbReference type="InterPro" id="IPR017900">
    <property type="entry name" value="4Fe4S_Fe_S_CS"/>
</dbReference>
<dbReference type="Pfam" id="PF13183">
    <property type="entry name" value="Fer4_8"/>
    <property type="match status" value="1"/>
</dbReference>
<dbReference type="InterPro" id="IPR009051">
    <property type="entry name" value="Helical_ferredxn"/>
</dbReference>
<evidence type="ECO:0000256" key="4">
    <source>
        <dbReference type="ARBA" id="ARBA00023004"/>
    </source>
</evidence>
<keyword evidence="5" id="KW-0411">Iron-sulfur</keyword>
<keyword evidence="2" id="KW-0479">Metal-binding</keyword>
<evidence type="ECO:0000256" key="5">
    <source>
        <dbReference type="ARBA" id="ARBA00023014"/>
    </source>
</evidence>
<dbReference type="Gene3D" id="1.10.1060.10">
    <property type="entry name" value="Alpha-helical ferredoxin"/>
    <property type="match status" value="1"/>
</dbReference>
<comment type="caution">
    <text evidence="7">The sequence shown here is derived from an EMBL/GenBank/DDBJ whole genome shotgun (WGS) entry which is preliminary data.</text>
</comment>
<name>A0A7C4CBV4_UNCW3</name>
<dbReference type="AlphaFoldDB" id="A0A7C4CBV4"/>
<dbReference type="InterPro" id="IPR051460">
    <property type="entry name" value="HdrC_iron-sulfur_subunit"/>
</dbReference>
<dbReference type="PROSITE" id="PS00198">
    <property type="entry name" value="4FE4S_FER_1"/>
    <property type="match status" value="1"/>
</dbReference>
<evidence type="ECO:0000256" key="2">
    <source>
        <dbReference type="ARBA" id="ARBA00022723"/>
    </source>
</evidence>
<reference evidence="7" key="1">
    <citation type="journal article" date="2020" name="mSystems">
        <title>Genome- and Community-Level Interaction Insights into Carbon Utilization and Element Cycling Functions of Hydrothermarchaeota in Hydrothermal Sediment.</title>
        <authorList>
            <person name="Zhou Z."/>
            <person name="Liu Y."/>
            <person name="Xu W."/>
            <person name="Pan J."/>
            <person name="Luo Z.H."/>
            <person name="Li M."/>
        </authorList>
    </citation>
    <scope>NUCLEOTIDE SEQUENCE [LARGE SCALE GENOMIC DNA]</scope>
    <source>
        <strain evidence="7">SpSt-488</strain>
    </source>
</reference>
<keyword evidence="3" id="KW-0560">Oxidoreductase</keyword>
<sequence length="369" mass="41535">MNTDATHLLGCIQCGRCSGGCPVSVKSELNVRKLVYNCLDASTTPLRPDEYGIWECTTCATCNLRCPKNVRPADLVVQLRCQQIESGRVSTNIQQALESTYLQGNPWTRARERRMDWATGLDIPKLAPNERTDVLLFVCCTSAYDARCQQVARSLVTLLRKSGIEFAIIGEQESCCCSEQKWMGEQGMFEEIAHANFELFRERRMERIVTISPHCYNAFVNDYPALNVPILHYTQLLTELLSRGRLAGLKPLQETVTYHDPCYLGKRNSIYEPPRELLRALAGDRFVELDRSRETSLCCEGGGGRMWFESDTKGRLAETRIQDAIDKSAAIIASACPFCLLTLEDATKTTNSEERIRVRDIAELLAEAI</sequence>
<dbReference type="GO" id="GO:0005886">
    <property type="term" value="C:plasma membrane"/>
    <property type="evidence" value="ECO:0007669"/>
    <property type="project" value="TreeGrafter"/>
</dbReference>
<keyword evidence="4" id="KW-0408">Iron</keyword>
<dbReference type="GO" id="GO:0046872">
    <property type="term" value="F:metal ion binding"/>
    <property type="evidence" value="ECO:0007669"/>
    <property type="project" value="UniProtKB-KW"/>
</dbReference>
<evidence type="ECO:0000256" key="3">
    <source>
        <dbReference type="ARBA" id="ARBA00023002"/>
    </source>
</evidence>
<dbReference type="PANTHER" id="PTHR43255:SF1">
    <property type="entry name" value="IRON-SULFUR-BINDING OXIDOREDUCTASE FADF-RELATED"/>
    <property type="match status" value="1"/>
</dbReference>
<evidence type="ECO:0000256" key="1">
    <source>
        <dbReference type="ARBA" id="ARBA00022485"/>
    </source>
</evidence>
<dbReference type="PANTHER" id="PTHR43255">
    <property type="entry name" value="IRON-SULFUR-BINDING OXIDOREDUCTASE FADF-RELATED-RELATED"/>
    <property type="match status" value="1"/>
</dbReference>
<protein>
    <submittedName>
        <fullName evidence="7">(Fe-S)-binding protein</fullName>
    </submittedName>
</protein>
<dbReference type="InterPro" id="IPR004017">
    <property type="entry name" value="Cys_rich_dom"/>
</dbReference>
<accession>A0A7C4CBV4</accession>
<dbReference type="PROSITE" id="PS51379">
    <property type="entry name" value="4FE4S_FER_2"/>
    <property type="match status" value="1"/>
</dbReference>
<dbReference type="InterPro" id="IPR017896">
    <property type="entry name" value="4Fe4S_Fe-S-bd"/>
</dbReference>
<evidence type="ECO:0000313" key="7">
    <source>
        <dbReference type="EMBL" id="HGK28553.1"/>
    </source>
</evidence>
<proteinExistence type="predicted"/>
<dbReference type="SUPFAM" id="SSF46548">
    <property type="entry name" value="alpha-helical ferredoxin"/>
    <property type="match status" value="1"/>
</dbReference>